<dbReference type="PANTHER" id="PTHR41339:SF1">
    <property type="entry name" value="SECRETED PROTEIN"/>
    <property type="match status" value="1"/>
</dbReference>
<comment type="caution">
    <text evidence="2">The sequence shown here is derived from an EMBL/GenBank/DDBJ whole genome shotgun (WGS) entry which is preliminary data.</text>
</comment>
<feature type="signal peptide" evidence="1">
    <location>
        <begin position="1"/>
        <end position="23"/>
    </location>
</feature>
<name>A0ABW0C4G7_9FLAO</name>
<evidence type="ECO:0000313" key="3">
    <source>
        <dbReference type="Proteomes" id="UP001596162"/>
    </source>
</evidence>
<organism evidence="2 3">
    <name type="scientific">Bizionia hallyeonensis</name>
    <dbReference type="NCBI Taxonomy" id="1123757"/>
    <lineage>
        <taxon>Bacteria</taxon>
        <taxon>Pseudomonadati</taxon>
        <taxon>Bacteroidota</taxon>
        <taxon>Flavobacteriia</taxon>
        <taxon>Flavobacteriales</taxon>
        <taxon>Flavobacteriaceae</taxon>
        <taxon>Bizionia</taxon>
    </lineage>
</organism>
<proteinExistence type="predicted"/>
<dbReference type="EMBL" id="JBHSLA010000002">
    <property type="protein sequence ID" value="MFC5194902.1"/>
    <property type="molecule type" value="Genomic_DNA"/>
</dbReference>
<dbReference type="RefSeq" id="WP_376859358.1">
    <property type="nucleotide sequence ID" value="NZ_JBHSLA010000002.1"/>
</dbReference>
<dbReference type="PROSITE" id="PS51257">
    <property type="entry name" value="PROKAR_LIPOPROTEIN"/>
    <property type="match status" value="1"/>
</dbReference>
<dbReference type="Proteomes" id="UP001596162">
    <property type="component" value="Unassembled WGS sequence"/>
</dbReference>
<keyword evidence="3" id="KW-1185">Reference proteome</keyword>
<keyword evidence="1" id="KW-0732">Signal</keyword>
<feature type="chain" id="PRO_5046202924" description="Right handed beta helix region" evidence="1">
    <location>
        <begin position="24"/>
        <end position="389"/>
    </location>
</feature>
<evidence type="ECO:0008006" key="4">
    <source>
        <dbReference type="Google" id="ProtNLM"/>
    </source>
</evidence>
<evidence type="ECO:0000256" key="1">
    <source>
        <dbReference type="SAM" id="SignalP"/>
    </source>
</evidence>
<dbReference type="SUPFAM" id="SSF51126">
    <property type="entry name" value="Pectin lyase-like"/>
    <property type="match status" value="1"/>
</dbReference>
<evidence type="ECO:0000313" key="2">
    <source>
        <dbReference type="EMBL" id="MFC5194902.1"/>
    </source>
</evidence>
<gene>
    <name evidence="2" type="ORF">ACFPH8_06140</name>
</gene>
<sequence>MKTKLLLLSAISALMFVSSCSSDDDTITPSIPELEALELSNCSSGIAEGETLILENRNNGVDYIINCTYPVNGDLIIDPGVTIQFGTDATIRVYNSGSIQALGTAQNKVVFTGEDKVPGSWKGLYIISSDVKNKIEYATIEYAGAVGDDGAILLWSDTHLKMNNTNITNSQTYGLHANTNNNELILENNTITACKAPMYLDASYVSAISNGSYTGNNTDAIIVDRGFIDEDHTWTKLNVPYHFPNGVDVVAGGNLTVMPGVIMKFGQDSRLFINEGASGPKPSIIAVGTAAEPIVFTSIDNVMSAWRGIYFDSPNALNEIGFATIENASNPDQEGAIETWYGTVLNVHDVTFKDIQNCAIHQYKFPADPDTLTRSNLTYINVANAFCQN</sequence>
<reference evidence="3" key="1">
    <citation type="journal article" date="2019" name="Int. J. Syst. Evol. Microbiol.">
        <title>The Global Catalogue of Microorganisms (GCM) 10K type strain sequencing project: providing services to taxonomists for standard genome sequencing and annotation.</title>
        <authorList>
            <consortium name="The Broad Institute Genomics Platform"/>
            <consortium name="The Broad Institute Genome Sequencing Center for Infectious Disease"/>
            <person name="Wu L."/>
            <person name="Ma J."/>
        </authorList>
    </citation>
    <scope>NUCLEOTIDE SEQUENCE [LARGE SCALE GENOMIC DNA]</scope>
    <source>
        <strain evidence="3">JCM 17978</strain>
    </source>
</reference>
<dbReference type="PANTHER" id="PTHR41339">
    <property type="entry name" value="LIPL48"/>
    <property type="match status" value="1"/>
</dbReference>
<protein>
    <recommendedName>
        <fullName evidence="4">Right handed beta helix region</fullName>
    </recommendedName>
</protein>
<accession>A0ABW0C4G7</accession>
<dbReference type="InterPro" id="IPR011050">
    <property type="entry name" value="Pectin_lyase_fold/virulence"/>
</dbReference>